<sequence>MVSFINTPIHFCVSQKPISHLTPSPGLLVLNRKKQFRRGAHFNLFLGKKRDFFGFLELSREQIEGCNSWRCLCKGNLESEGEYELETAILQFMEKSSKPGQFPSKKELVAAGRFDLVEAIKKKGGWFLLGWESDEENVGAKVTDFDVIDFQRRVQGCKGGGSLGENEYESWQSFSYGSNSSSRNSADSISQSASSSGRSLEIEAQVNSNGIDGILSRLEKERSSAFGFNLEKSGYGTHSSSKDRGDWGRLQTSRDDYKSPRENNRLAPGSTSEGGSSDSGGEDSHYTKPDMWRTWSLQRPGFNNTEFEAAEIPSDTYNSENGLISKDEIIAKAADATKILDGWKANNHNRIRVRIQHLETELASALHTLRSRSKGSNNKEDPLTSSHDLETISDAVEFQENEFIKAQDRLRSIRANLAVLEGRMSLTIMDAQKILEEKQKRIDNASKSLQLLRNTCVVWSKAGSEVLLAGSFDGWTTQWMKS</sequence>
<keyword evidence="2" id="KW-1185">Reference proteome</keyword>
<evidence type="ECO:0000313" key="2">
    <source>
        <dbReference type="Proteomes" id="UP001060085"/>
    </source>
</evidence>
<organism evidence="1 2">
    <name type="scientific">Catharanthus roseus</name>
    <name type="common">Madagascar periwinkle</name>
    <name type="synonym">Vinca rosea</name>
    <dbReference type="NCBI Taxonomy" id="4058"/>
    <lineage>
        <taxon>Eukaryota</taxon>
        <taxon>Viridiplantae</taxon>
        <taxon>Streptophyta</taxon>
        <taxon>Embryophyta</taxon>
        <taxon>Tracheophyta</taxon>
        <taxon>Spermatophyta</taxon>
        <taxon>Magnoliopsida</taxon>
        <taxon>eudicotyledons</taxon>
        <taxon>Gunneridae</taxon>
        <taxon>Pentapetalae</taxon>
        <taxon>asterids</taxon>
        <taxon>lamiids</taxon>
        <taxon>Gentianales</taxon>
        <taxon>Apocynaceae</taxon>
        <taxon>Rauvolfioideae</taxon>
        <taxon>Vinceae</taxon>
        <taxon>Catharanthinae</taxon>
        <taxon>Catharanthus</taxon>
    </lineage>
</organism>
<name>A0ACC0C2P0_CATRO</name>
<protein>
    <submittedName>
        <fullName evidence="1">Uncharacterized protein</fullName>
    </submittedName>
</protein>
<dbReference type="EMBL" id="CM044702">
    <property type="protein sequence ID" value="KAI5679092.1"/>
    <property type="molecule type" value="Genomic_DNA"/>
</dbReference>
<reference evidence="2" key="1">
    <citation type="journal article" date="2023" name="Nat. Plants">
        <title>Single-cell RNA sequencing provides a high-resolution roadmap for understanding the multicellular compartmentation of specialized metabolism.</title>
        <authorList>
            <person name="Sun S."/>
            <person name="Shen X."/>
            <person name="Li Y."/>
            <person name="Li Y."/>
            <person name="Wang S."/>
            <person name="Li R."/>
            <person name="Zhang H."/>
            <person name="Shen G."/>
            <person name="Guo B."/>
            <person name="Wei J."/>
            <person name="Xu J."/>
            <person name="St-Pierre B."/>
            <person name="Chen S."/>
            <person name="Sun C."/>
        </authorList>
    </citation>
    <scope>NUCLEOTIDE SEQUENCE [LARGE SCALE GENOMIC DNA]</scope>
</reference>
<evidence type="ECO:0000313" key="1">
    <source>
        <dbReference type="EMBL" id="KAI5679092.1"/>
    </source>
</evidence>
<dbReference type="Proteomes" id="UP001060085">
    <property type="component" value="Linkage Group LG02"/>
</dbReference>
<accession>A0ACC0C2P0</accession>
<comment type="caution">
    <text evidence="1">The sequence shown here is derived from an EMBL/GenBank/DDBJ whole genome shotgun (WGS) entry which is preliminary data.</text>
</comment>
<proteinExistence type="predicted"/>
<gene>
    <name evidence="1" type="ORF">M9H77_10042</name>
</gene>